<accession>A0A060SJ13</accession>
<evidence type="ECO:0000313" key="5">
    <source>
        <dbReference type="EMBL" id="CDO74181.1"/>
    </source>
</evidence>
<dbReference type="PRINTS" id="PR00420">
    <property type="entry name" value="RNGMNOXGNASE"/>
</dbReference>
<dbReference type="GO" id="GO:0071949">
    <property type="term" value="F:FAD binding"/>
    <property type="evidence" value="ECO:0007669"/>
    <property type="project" value="InterPro"/>
</dbReference>
<reference evidence="5" key="1">
    <citation type="submission" date="2014-01" db="EMBL/GenBank/DDBJ databases">
        <title>The genome of the white-rot fungus Pycnoporus cinnabarinus: a basidiomycete model with a versatile arsenal for lignocellulosic biomass breakdown.</title>
        <authorList>
            <person name="Levasseur A."/>
            <person name="Lomascolo A."/>
            <person name="Ruiz-Duenas F.J."/>
            <person name="Uzan E."/>
            <person name="Piumi F."/>
            <person name="Kues U."/>
            <person name="Ram A.F.J."/>
            <person name="Murat C."/>
            <person name="Haon M."/>
            <person name="Benoit I."/>
            <person name="Arfi Y."/>
            <person name="Chevret D."/>
            <person name="Drula E."/>
            <person name="Kwon M.J."/>
            <person name="Gouret P."/>
            <person name="Lesage-Meessen L."/>
            <person name="Lombard V."/>
            <person name="Mariette J."/>
            <person name="Noirot C."/>
            <person name="Park J."/>
            <person name="Patyshakuliyeva A."/>
            <person name="Wieneger R.A.B."/>
            <person name="Wosten H.A.B."/>
            <person name="Martin F."/>
            <person name="Coutinho P.M."/>
            <person name="de Vries R."/>
            <person name="Martinez A.T."/>
            <person name="Klopp C."/>
            <person name="Pontarotti P."/>
            <person name="Henrissat B."/>
            <person name="Record E."/>
        </authorList>
    </citation>
    <scope>NUCLEOTIDE SEQUENCE [LARGE SCALE GENOMIC DNA]</scope>
    <source>
        <strain evidence="5">BRFM137</strain>
    </source>
</reference>
<comment type="caution">
    <text evidence="5">The sequence shown here is derived from an EMBL/GenBank/DDBJ whole genome shotgun (WGS) entry which is preliminary data.</text>
</comment>
<dbReference type="STRING" id="5643.A0A060SJ13"/>
<organism evidence="5 6">
    <name type="scientific">Pycnoporus cinnabarinus</name>
    <name type="common">Cinnabar-red polypore</name>
    <name type="synonym">Trametes cinnabarina</name>
    <dbReference type="NCBI Taxonomy" id="5643"/>
    <lineage>
        <taxon>Eukaryota</taxon>
        <taxon>Fungi</taxon>
        <taxon>Dikarya</taxon>
        <taxon>Basidiomycota</taxon>
        <taxon>Agaricomycotina</taxon>
        <taxon>Agaricomycetes</taxon>
        <taxon>Polyporales</taxon>
        <taxon>Polyporaceae</taxon>
        <taxon>Trametes</taxon>
    </lineage>
</organism>
<dbReference type="PANTHER" id="PTHR46720:SF3">
    <property type="entry name" value="FAD-BINDING DOMAIN-CONTAINING PROTEIN-RELATED"/>
    <property type="match status" value="1"/>
</dbReference>
<evidence type="ECO:0000256" key="2">
    <source>
        <dbReference type="ARBA" id="ARBA00022827"/>
    </source>
</evidence>
<dbReference type="GO" id="GO:0016491">
    <property type="term" value="F:oxidoreductase activity"/>
    <property type="evidence" value="ECO:0007669"/>
    <property type="project" value="UniProtKB-KW"/>
</dbReference>
<dbReference type="InterPro" id="IPR051104">
    <property type="entry name" value="FAD_monoxygenase"/>
</dbReference>
<gene>
    <name evidence="5" type="ORF">BN946_scf185043.g233</name>
</gene>
<dbReference type="Proteomes" id="UP000029665">
    <property type="component" value="Unassembled WGS sequence"/>
</dbReference>
<evidence type="ECO:0000256" key="3">
    <source>
        <dbReference type="ARBA" id="ARBA00023002"/>
    </source>
</evidence>
<evidence type="ECO:0000256" key="1">
    <source>
        <dbReference type="ARBA" id="ARBA00022630"/>
    </source>
</evidence>
<sequence>MPKYTVAIIGAGLAGLLFAIALQKYAPDVEFQIFESAPELADIGAGIGFQPRTWYVVRQLGLEDALLKVAGNGQNSNVVLVNRKADQRDGFTFNESVSDGEVYTFHRGQLHKVLLDHIQDSSRVHVGKRFVSYVMPTDPNGQITVSFKDGSTTTCDVLVGADGIKSSVRSALFTELADAAQAAGRADEAEYLRSCIPPKWLGVVAYRTLIKRDSGDGTFQRRATWMDHLVMVAKVSKEEAIAAFSGWEPEVEDIMKASDESGWSKWAIHVVKDLPTFVSGRVALLGDAAHAMPPFQGAGAGQGFETKVTQDALLLGQVLGHPKVNRDTVSTALEVYDEFRRPFAQKVAALSLRSGQLHSLTAPEIFTVTAEDSSSGKAPTKEQLKKLAEVIEQVKGWRDGTTVEQDCIAALQKVEELLA</sequence>
<dbReference type="Pfam" id="PF01494">
    <property type="entry name" value="FAD_binding_3"/>
    <property type="match status" value="1"/>
</dbReference>
<dbReference type="GO" id="GO:0044550">
    <property type="term" value="P:secondary metabolite biosynthetic process"/>
    <property type="evidence" value="ECO:0007669"/>
    <property type="project" value="TreeGrafter"/>
</dbReference>
<dbReference type="OMA" id="ICYPERI"/>
<keyword evidence="1" id="KW-0285">Flavoprotein</keyword>
<dbReference type="EMBL" id="CCBP010000125">
    <property type="protein sequence ID" value="CDO74181.1"/>
    <property type="molecule type" value="Genomic_DNA"/>
</dbReference>
<dbReference type="InterPro" id="IPR036188">
    <property type="entry name" value="FAD/NAD-bd_sf"/>
</dbReference>
<dbReference type="InterPro" id="IPR002938">
    <property type="entry name" value="FAD-bd"/>
</dbReference>
<dbReference type="PANTHER" id="PTHR46720">
    <property type="entry name" value="HYDROXYLASE, PUTATIVE (AFU_ORTHOLOGUE AFUA_3G01460)-RELATED"/>
    <property type="match status" value="1"/>
</dbReference>
<dbReference type="HOGENOM" id="CLU_009665_6_3_1"/>
<keyword evidence="2" id="KW-0274">FAD</keyword>
<keyword evidence="3" id="KW-0560">Oxidoreductase</keyword>
<keyword evidence="6" id="KW-1185">Reference proteome</keyword>
<evidence type="ECO:0000259" key="4">
    <source>
        <dbReference type="Pfam" id="PF01494"/>
    </source>
</evidence>
<protein>
    <recommendedName>
        <fullName evidence="4">FAD-binding domain-containing protein</fullName>
    </recommendedName>
</protein>
<proteinExistence type="predicted"/>
<dbReference type="OrthoDB" id="417877at2759"/>
<dbReference type="AlphaFoldDB" id="A0A060SJ13"/>
<dbReference type="SUPFAM" id="SSF51905">
    <property type="entry name" value="FAD/NAD(P)-binding domain"/>
    <property type="match status" value="1"/>
</dbReference>
<evidence type="ECO:0000313" key="6">
    <source>
        <dbReference type="Proteomes" id="UP000029665"/>
    </source>
</evidence>
<dbReference type="Gene3D" id="3.50.50.60">
    <property type="entry name" value="FAD/NAD(P)-binding domain"/>
    <property type="match status" value="1"/>
</dbReference>
<feature type="domain" description="FAD-binding" evidence="4">
    <location>
        <begin position="4"/>
        <end position="349"/>
    </location>
</feature>
<name>A0A060SJ13_PYCCI</name>